<proteinExistence type="predicted"/>
<evidence type="ECO:0000313" key="1">
    <source>
        <dbReference type="EMBL" id="SDC81253.1"/>
    </source>
</evidence>
<dbReference type="OrthoDB" id="9768066at2"/>
<evidence type="ECO:0000313" key="2">
    <source>
        <dbReference type="Proteomes" id="UP000198781"/>
    </source>
</evidence>
<keyword evidence="2" id="KW-1185">Reference proteome</keyword>
<dbReference type="Proteomes" id="UP000198781">
    <property type="component" value="Unassembled WGS sequence"/>
</dbReference>
<dbReference type="Pfam" id="PF18934">
    <property type="entry name" value="DUF5682"/>
    <property type="match status" value="1"/>
</dbReference>
<dbReference type="AlphaFoldDB" id="A0A1G6PM43"/>
<dbReference type="STRING" id="187868.SAMN05192589_103281"/>
<accession>A0A1G6PM43</accession>
<name>A0A1G6PM43_9BURK</name>
<gene>
    <name evidence="1" type="ORF">SAMN05192589_103281</name>
</gene>
<sequence length="822" mass="87390">MKAGTAPHADPVIVGVRHHSPACARLVAARIRALRPAFVLIEGPADFNDRLDELYLPHRLPVAIYSYLARGDTHRGSWTPFADHSPEWQALQAGREAGAQVRFIDLPAWHDAFAHLENRYADAADAEHQARAEAYERALAEKLAVQGRDALWDHLFEDAGPADAQAGDGLALRLSTYFGHLRGEEETGSLGNQAREQMMARWIAWAMAQDRGTVLVVCGGYHAPALARLWRGMPTDEPETPQPGEDVEGTIKNIAIDPNNTRAQTRFGSYIVPYTFRRLDAFAGYASGMPSPQYYQWLWEHGAEGAAREVLRGVMQRLRERKLSASTADLMAVHARALGLARLRGHHQPLRSDWLDALAGALVKEALDAPLPWTYRGPLRAGTDPVLVQAMDVLAGDTAGRLAPGTPQPPLVAAVRAELAAQGLPMRGTVTLDLLQEGDRARSRVLHRLALLQLPGVVRTRGPAMALSGERGEAWSLSEPLEQQAALIEAGAWGATLEDAARARLEDSLRQARGRIGPLAEGLNSAAWAGLANLSDGLLRDIGEAITQEARFEALAPALGLLHTLLRHGQMLGMAGAPVLRVAVEAGFDRALWLLEAPAAVATADTEDHLRGHLALHRIVADTLADLNDGVPDPLALEPARALAVWQRKAADPQAAPVSRGAALGAVLALSGRLGGGSEGDDAIAPEAGVAEAMGLLATMTAATLGDALAGLLALAREALATEPAFATGMDRRIQALDDDDFVLALPALRAAFAWLPPRERGQLAGQVLSLHGARHLPRSALMAATPGALPPEAMARARAGEAAAAARLAAWGIATGTGALS</sequence>
<reference evidence="1 2" key="1">
    <citation type="submission" date="2016-10" db="EMBL/GenBank/DDBJ databases">
        <authorList>
            <person name="de Groot N.N."/>
        </authorList>
    </citation>
    <scope>NUCLEOTIDE SEQUENCE [LARGE SCALE GENOMIC DNA]</scope>
    <source>
        <strain evidence="1 2">DSM 16619</strain>
    </source>
</reference>
<dbReference type="EMBL" id="FMZC01000003">
    <property type="protein sequence ID" value="SDC81253.1"/>
    <property type="molecule type" value="Genomic_DNA"/>
</dbReference>
<organism evidence="1 2">
    <name type="scientific">Paracidovorax valerianellae</name>
    <dbReference type="NCBI Taxonomy" id="187868"/>
    <lineage>
        <taxon>Bacteria</taxon>
        <taxon>Pseudomonadati</taxon>
        <taxon>Pseudomonadota</taxon>
        <taxon>Betaproteobacteria</taxon>
        <taxon>Burkholderiales</taxon>
        <taxon>Comamonadaceae</taxon>
        <taxon>Paracidovorax</taxon>
    </lineage>
</organism>
<dbReference type="RefSeq" id="WP_092741569.1">
    <property type="nucleotide sequence ID" value="NZ_FMZC01000003.1"/>
</dbReference>
<dbReference type="InterPro" id="IPR043737">
    <property type="entry name" value="DUF5682"/>
</dbReference>
<protein>
    <submittedName>
        <fullName evidence="1">Uncharacterized protein</fullName>
    </submittedName>
</protein>